<dbReference type="PIRSF" id="PIRSF005690">
    <property type="entry name" value="GerBA"/>
    <property type="match status" value="1"/>
</dbReference>
<dbReference type="PANTHER" id="PTHR22550">
    <property type="entry name" value="SPORE GERMINATION PROTEIN"/>
    <property type="match status" value="1"/>
</dbReference>
<dbReference type="EMBL" id="PREZ01000002">
    <property type="protein sequence ID" value="PPA71187.1"/>
    <property type="molecule type" value="Genomic_DNA"/>
</dbReference>
<keyword evidence="4" id="KW-1133">Transmembrane helix</keyword>
<name>A0A2S5GDR8_9BACL</name>
<dbReference type="GO" id="GO:0009847">
    <property type="term" value="P:spore germination"/>
    <property type="evidence" value="ECO:0007669"/>
    <property type="project" value="InterPro"/>
</dbReference>
<accession>A0A2S5GDR8</accession>
<evidence type="ECO:0000256" key="3">
    <source>
        <dbReference type="SAM" id="MobiDB-lite"/>
    </source>
</evidence>
<dbReference type="InterPro" id="IPR004995">
    <property type="entry name" value="Spore_Ger"/>
</dbReference>
<keyword evidence="2 4" id="KW-0472">Membrane</keyword>
<evidence type="ECO:0000313" key="5">
    <source>
        <dbReference type="EMBL" id="PPA71187.1"/>
    </source>
</evidence>
<dbReference type="AlphaFoldDB" id="A0A2S5GDR8"/>
<dbReference type="InterPro" id="IPR050768">
    <property type="entry name" value="UPF0353/GerABKA_families"/>
</dbReference>
<feature type="transmembrane region" description="Helical" evidence="4">
    <location>
        <begin position="289"/>
        <end position="313"/>
    </location>
</feature>
<proteinExistence type="inferred from homology"/>
<evidence type="ECO:0000256" key="2">
    <source>
        <dbReference type="ARBA" id="ARBA00023136"/>
    </source>
</evidence>
<dbReference type="OrthoDB" id="9772630at2"/>
<feature type="compositionally biased region" description="Basic and acidic residues" evidence="3">
    <location>
        <begin position="483"/>
        <end position="500"/>
    </location>
</feature>
<evidence type="ECO:0000256" key="4">
    <source>
        <dbReference type="SAM" id="Phobius"/>
    </source>
</evidence>
<dbReference type="Pfam" id="PF03323">
    <property type="entry name" value="GerA"/>
    <property type="match status" value="1"/>
</dbReference>
<organism evidence="5 6">
    <name type="scientific">Jeotgalibacillus proteolyticus</name>
    <dbReference type="NCBI Taxonomy" id="2082395"/>
    <lineage>
        <taxon>Bacteria</taxon>
        <taxon>Bacillati</taxon>
        <taxon>Bacillota</taxon>
        <taxon>Bacilli</taxon>
        <taxon>Bacillales</taxon>
        <taxon>Caryophanaceae</taxon>
        <taxon>Jeotgalibacillus</taxon>
    </lineage>
</organism>
<evidence type="ECO:0000313" key="6">
    <source>
        <dbReference type="Proteomes" id="UP000239047"/>
    </source>
</evidence>
<sequence length="500" mass="56631">MDKDKRINQDKKIIEMVSIPELFKEVSFFLGNTQDFIKRDISVDEGEAFCMYIETLVDRERLEELLEWFQRSMWEVGEVATTSDFQIIKADSSINDIGLRIVKGEAVLWILNDNGWTGFSLICPLNRFRAIEEPKNEQVVRGSHAGFNESVLTNINQIRSKMRSKNLVVRYLTIGKETNSTCVLIYLDNIANQMVVEEYIMRVQAIDSDMAFSIGYIEEFIEDNSWSPFPQFLNTERPDRVAANLAEGRIALMMEGSPTALIGPVNFFAFYQSPDDYNGRFLVGTFYRLLRILSFVIAVFLPALYIAVIGFHFEILPDDLALPARRAVEGVPYRPIVEALLLELTIELIREAGIRLPNPIGQTIGIVGGLVIGDAVVNAGLISNLMIIVVALTAISSFVVPSVEMNTTVRILRFPFMLLASGFGFYGIAIGLMLLTIHLVKLESLRSPYLTPLAPFHISSLKDMFIRMPSWLQNKRPPGASPIDKKRQGDSRWWKNEREK</sequence>
<evidence type="ECO:0000256" key="1">
    <source>
        <dbReference type="ARBA" id="ARBA00005278"/>
    </source>
</evidence>
<protein>
    <submittedName>
        <fullName evidence="5">Spore germination protein</fullName>
    </submittedName>
</protein>
<comment type="similarity">
    <text evidence="1">Belongs to the GerABKA family.</text>
</comment>
<feature type="transmembrane region" description="Helical" evidence="4">
    <location>
        <begin position="381"/>
        <end position="403"/>
    </location>
</feature>
<keyword evidence="4" id="KW-0812">Transmembrane</keyword>
<keyword evidence="6" id="KW-1185">Reference proteome</keyword>
<gene>
    <name evidence="5" type="ORF">C4B60_03725</name>
</gene>
<dbReference type="Proteomes" id="UP000239047">
    <property type="component" value="Unassembled WGS sequence"/>
</dbReference>
<dbReference type="GO" id="GO:0016020">
    <property type="term" value="C:membrane"/>
    <property type="evidence" value="ECO:0007669"/>
    <property type="project" value="InterPro"/>
</dbReference>
<reference evidence="5 6" key="1">
    <citation type="submission" date="2018-02" db="EMBL/GenBank/DDBJ databases">
        <title>Jeotgalibacillus proteolyticum sp. nov. a protease producing bacterium isolated from ocean sediments of Laizhou Bay.</title>
        <authorList>
            <person name="Li Y."/>
        </authorList>
    </citation>
    <scope>NUCLEOTIDE SEQUENCE [LARGE SCALE GENOMIC DNA]</scope>
    <source>
        <strain evidence="5 6">22-7</strain>
    </source>
</reference>
<feature type="region of interest" description="Disordered" evidence="3">
    <location>
        <begin position="476"/>
        <end position="500"/>
    </location>
</feature>
<comment type="caution">
    <text evidence="5">The sequence shown here is derived from an EMBL/GenBank/DDBJ whole genome shotgun (WGS) entry which is preliminary data.</text>
</comment>
<dbReference type="RefSeq" id="WP_104056678.1">
    <property type="nucleotide sequence ID" value="NZ_PREZ01000002.1"/>
</dbReference>
<dbReference type="PANTHER" id="PTHR22550:SF5">
    <property type="entry name" value="LEUCINE ZIPPER PROTEIN 4"/>
    <property type="match status" value="1"/>
</dbReference>
<feature type="transmembrane region" description="Helical" evidence="4">
    <location>
        <begin position="415"/>
        <end position="440"/>
    </location>
</feature>